<dbReference type="Pfam" id="PF17900">
    <property type="entry name" value="Peptidase_M1_N"/>
    <property type="match status" value="1"/>
</dbReference>
<dbReference type="Gene3D" id="2.60.40.1730">
    <property type="entry name" value="tricorn interacting facor f3 domain"/>
    <property type="match status" value="1"/>
</dbReference>
<reference evidence="17" key="1">
    <citation type="submission" date="2012-12" db="EMBL/GenBank/DDBJ databases">
        <authorList>
            <person name="Hellsten U."/>
            <person name="Grimwood J."/>
            <person name="Chapman J.A."/>
            <person name="Shapiro H."/>
            <person name="Aerts A."/>
            <person name="Otillar R.P."/>
            <person name="Terry A.Y."/>
            <person name="Boore J.L."/>
            <person name="Simakov O."/>
            <person name="Marletaz F."/>
            <person name="Cho S.-J."/>
            <person name="Edsinger-Gonzales E."/>
            <person name="Havlak P."/>
            <person name="Kuo D.-H."/>
            <person name="Larsson T."/>
            <person name="Lv J."/>
            <person name="Arendt D."/>
            <person name="Savage R."/>
            <person name="Osoegawa K."/>
            <person name="de Jong P."/>
            <person name="Lindberg D.R."/>
            <person name="Seaver E.C."/>
            <person name="Weisblat D.A."/>
            <person name="Putnam N.H."/>
            <person name="Grigoriev I.V."/>
            <person name="Rokhsar D.S."/>
        </authorList>
    </citation>
    <scope>NUCLEOTIDE SEQUENCE</scope>
</reference>
<evidence type="ECO:0000313" key="16">
    <source>
        <dbReference type="EnsemblMetazoa" id="HelroP85035"/>
    </source>
</evidence>
<feature type="domain" description="ERAP1-like C-terminal" evidence="13">
    <location>
        <begin position="541"/>
        <end position="857"/>
    </location>
</feature>
<dbReference type="EnsemblMetazoa" id="HelroT85035">
    <property type="protein sequence ID" value="HelroP85035"/>
    <property type="gene ID" value="HelroG85035"/>
</dbReference>
<dbReference type="InterPro" id="IPR024571">
    <property type="entry name" value="ERAP1-like_C_dom"/>
</dbReference>
<proteinExistence type="inferred from homology"/>
<dbReference type="Pfam" id="PF11838">
    <property type="entry name" value="ERAP1_C"/>
    <property type="match status" value="1"/>
</dbReference>
<keyword evidence="7 11" id="KW-0482">Metalloprotease</keyword>
<keyword evidence="2 11" id="KW-0031">Aminopeptidase</keyword>
<dbReference type="Pfam" id="PF01433">
    <property type="entry name" value="Peptidase_M1"/>
    <property type="match status" value="1"/>
</dbReference>
<evidence type="ECO:0000256" key="10">
    <source>
        <dbReference type="PIRSR" id="PIRSR634016-4"/>
    </source>
</evidence>
<dbReference type="InterPro" id="IPR014782">
    <property type="entry name" value="Peptidase_M1_dom"/>
</dbReference>
<evidence type="ECO:0000256" key="8">
    <source>
        <dbReference type="PIRSR" id="PIRSR634016-1"/>
    </source>
</evidence>
<dbReference type="InterPro" id="IPR034016">
    <property type="entry name" value="M1_APN-typ"/>
</dbReference>
<dbReference type="RefSeq" id="XP_009023892.1">
    <property type="nucleotide sequence ID" value="XM_009025644.1"/>
</dbReference>
<gene>
    <name evidence="16" type="primary">20216413</name>
    <name evidence="15" type="ORF">HELRODRAFT_85035</name>
</gene>
<evidence type="ECO:0000256" key="11">
    <source>
        <dbReference type="RuleBase" id="RU364040"/>
    </source>
</evidence>
<reference evidence="16" key="3">
    <citation type="submission" date="2015-06" db="UniProtKB">
        <authorList>
            <consortium name="EnsemblMetazoa"/>
        </authorList>
    </citation>
    <scope>IDENTIFICATION</scope>
</reference>
<dbReference type="Proteomes" id="UP000015101">
    <property type="component" value="Unassembled WGS sequence"/>
</dbReference>
<dbReference type="FunFam" id="2.60.40.1730:FF:000025">
    <property type="entry name" value="Aminopeptidase"/>
    <property type="match status" value="1"/>
</dbReference>
<dbReference type="InParanoid" id="T1G5R6"/>
<dbReference type="GO" id="GO:0006508">
    <property type="term" value="P:proteolysis"/>
    <property type="evidence" value="ECO:0000318"/>
    <property type="project" value="GO_Central"/>
</dbReference>
<dbReference type="GeneID" id="20216413"/>
<dbReference type="SUPFAM" id="SSF55486">
    <property type="entry name" value="Metalloproteases ('zincins'), catalytic domain"/>
    <property type="match status" value="1"/>
</dbReference>
<dbReference type="Gene3D" id="2.60.40.1910">
    <property type="match status" value="1"/>
</dbReference>
<organism evidence="16 17">
    <name type="scientific">Helobdella robusta</name>
    <name type="common">Californian leech</name>
    <dbReference type="NCBI Taxonomy" id="6412"/>
    <lineage>
        <taxon>Eukaryota</taxon>
        <taxon>Metazoa</taxon>
        <taxon>Spiralia</taxon>
        <taxon>Lophotrochozoa</taxon>
        <taxon>Annelida</taxon>
        <taxon>Clitellata</taxon>
        <taxon>Hirudinea</taxon>
        <taxon>Rhynchobdellida</taxon>
        <taxon>Glossiphoniidae</taxon>
        <taxon>Helobdella</taxon>
    </lineage>
</organism>
<evidence type="ECO:0000256" key="9">
    <source>
        <dbReference type="PIRSR" id="PIRSR634016-3"/>
    </source>
</evidence>
<dbReference type="KEGG" id="hro:HELRODRAFT_85035"/>
<dbReference type="GO" id="GO:0070006">
    <property type="term" value="F:metalloaminopeptidase activity"/>
    <property type="evidence" value="ECO:0000318"/>
    <property type="project" value="GO_Central"/>
</dbReference>
<keyword evidence="4 9" id="KW-0479">Metal-binding</keyword>
<feature type="domain" description="Peptidase M1 membrane alanine aminopeptidase" evidence="12">
    <location>
        <begin position="239"/>
        <end position="457"/>
    </location>
</feature>
<evidence type="ECO:0000256" key="2">
    <source>
        <dbReference type="ARBA" id="ARBA00022438"/>
    </source>
</evidence>
<dbReference type="FunFam" id="1.25.50.20:FF:000005">
    <property type="entry name" value="Aminopeptidase N-like protein"/>
    <property type="match status" value="1"/>
</dbReference>
<dbReference type="CDD" id="cd09601">
    <property type="entry name" value="M1_APN-Q_like"/>
    <property type="match status" value="1"/>
</dbReference>
<evidence type="ECO:0000259" key="13">
    <source>
        <dbReference type="Pfam" id="PF11838"/>
    </source>
</evidence>
<protein>
    <recommendedName>
        <fullName evidence="11">Aminopeptidase</fullName>
        <ecNumber evidence="11">3.4.11.-</ecNumber>
    </recommendedName>
</protein>
<feature type="active site" description="Proton acceptor" evidence="8">
    <location>
        <position position="312"/>
    </location>
</feature>
<feature type="domain" description="Aminopeptidase N-like N-terminal" evidence="14">
    <location>
        <begin position="18"/>
        <end position="204"/>
    </location>
</feature>
<evidence type="ECO:0000256" key="4">
    <source>
        <dbReference type="ARBA" id="ARBA00022723"/>
    </source>
</evidence>
<dbReference type="Gene3D" id="1.25.50.20">
    <property type="match status" value="1"/>
</dbReference>
<dbReference type="HOGENOM" id="CLU_003705_0_1_1"/>
<dbReference type="FunFam" id="1.10.390.10:FF:000006">
    <property type="entry name" value="Puromycin-sensitive aminopeptidase"/>
    <property type="match status" value="1"/>
</dbReference>
<dbReference type="InterPro" id="IPR042097">
    <property type="entry name" value="Aminopeptidase_N-like_N_sf"/>
</dbReference>
<dbReference type="PRINTS" id="PR00756">
    <property type="entry name" value="ALADIPTASE"/>
</dbReference>
<dbReference type="eggNOG" id="KOG1046">
    <property type="taxonomic scope" value="Eukaryota"/>
</dbReference>
<dbReference type="OMA" id="YVEDRTS"/>
<sequence>MSGNETCWKDFRLPKDLVPQSYEILIHPDFERFDFRGWSCVEVVVKTSVDYIVMHTKDLNITINDIRYTIYSEKIEIEKHVIVEEREQLFIKLSSHLLKNSHILINISFHGILKNNGEGFFLNFYKTKNKTFRYLAATQMQATYARTVFPCFDEPQMKAEFKMSIIRPKHYISLFNTEKICEKEVSSIETMDIYHSSPKMSTYLVAVVVSDYSSKAHLTKSGTAVAIYAPPDSIDDVDFALDCAVKLLDYYEVYFGIKYPLPKLDIAVINELSIGAMENWGLVLFIPNFLFYNADDNTETDKTMVAIVLAHELAHQWFGNLVTMEWWDDLWLNEGFATYVQYIGAKHIFPDRPLEENFSSETMVPAMISDSSDTSHAISISVEDPKKISEIFDAISYDKGASIIKMLESVIGPEKFKKAIKNYLTSHKFKNAKSSDLWESFSKEYRSLKVKEMMDTWTLQMGFPVVTIRRNGRELSLHQERYLVIDHSKISNFTVEPAKFNYTWNIPLTYFTNRNLTHHSFYQFKQKSAKVPTLLPQNVTWLKANSKMSGFYRVNYDDNGWRDLIKQLKLNHSVFTPIDRGNLLSDAFFLVRSGHVKLEVALELSLYMEKEESNNPWSMMLNSVRPIYNLLSSNFHYSKFKRYMQKIMTPRLKKLGFNNDGNGNLKATKIGMMTFALELGFQEYVDWAKNSFKKIVNGTKLAQLTPDQESMVYKFAVRYGGDEEWNYIMDLALHPNTSIFQKNSLLEALAYTNDDLKFRKFLPLNETAVEPEGYASILYAIRFNPAHGETQWSFLRANWNKTSEIFKHSSTKLRELLSELTAQLSTETQYEQLKTFLMTNRANDSERLNYELLDKVRMNIDWKKKFEGELVQWLEKHFYSSADCDTSDGLKVSTNI</sequence>
<dbReference type="InterPro" id="IPR045357">
    <property type="entry name" value="Aminopeptidase_N-like_N"/>
</dbReference>
<keyword evidence="6 9" id="KW-0862">Zinc</keyword>
<dbReference type="SUPFAM" id="SSF63737">
    <property type="entry name" value="Leukotriene A4 hydrolase N-terminal domain"/>
    <property type="match status" value="1"/>
</dbReference>
<evidence type="ECO:0000313" key="15">
    <source>
        <dbReference type="EMBL" id="ESN97951.1"/>
    </source>
</evidence>
<reference evidence="15 17" key="2">
    <citation type="journal article" date="2013" name="Nature">
        <title>Insights into bilaterian evolution from three spiralian genomes.</title>
        <authorList>
            <person name="Simakov O."/>
            <person name="Marletaz F."/>
            <person name="Cho S.J."/>
            <person name="Edsinger-Gonzales E."/>
            <person name="Havlak P."/>
            <person name="Hellsten U."/>
            <person name="Kuo D.H."/>
            <person name="Larsson T."/>
            <person name="Lv J."/>
            <person name="Arendt D."/>
            <person name="Savage R."/>
            <person name="Osoegawa K."/>
            <person name="de Jong P."/>
            <person name="Grimwood J."/>
            <person name="Chapman J.A."/>
            <person name="Shapiro H."/>
            <person name="Aerts A."/>
            <person name="Otillar R.P."/>
            <person name="Terry A.Y."/>
            <person name="Boore J.L."/>
            <person name="Grigoriev I.V."/>
            <person name="Lindberg D.R."/>
            <person name="Seaver E.C."/>
            <person name="Weisblat D.A."/>
            <person name="Putnam N.H."/>
            <person name="Rokhsar D.S."/>
        </authorList>
    </citation>
    <scope>NUCLEOTIDE SEQUENCE</scope>
</reference>
<feature type="site" description="Transition state stabilizer" evidence="10">
    <location>
        <position position="397"/>
    </location>
</feature>
<evidence type="ECO:0000256" key="7">
    <source>
        <dbReference type="ARBA" id="ARBA00023049"/>
    </source>
</evidence>
<name>T1G5R6_HELRO</name>
<dbReference type="FunFam" id="2.60.40.1910:FF:000001">
    <property type="entry name" value="Leucyl-cystinyl aminopeptidase"/>
    <property type="match status" value="1"/>
</dbReference>
<dbReference type="CTD" id="20216413"/>
<dbReference type="GO" id="GO:0043171">
    <property type="term" value="P:peptide catabolic process"/>
    <property type="evidence" value="ECO:0000318"/>
    <property type="project" value="GO_Central"/>
</dbReference>
<dbReference type="PANTHER" id="PTHR11533:SF299">
    <property type="entry name" value="AMINOPEPTIDASE"/>
    <property type="match status" value="1"/>
</dbReference>
<dbReference type="EMBL" id="AMQM01006111">
    <property type="status" value="NOT_ANNOTATED_CDS"/>
    <property type="molecule type" value="Genomic_DNA"/>
</dbReference>
<comment type="cofactor">
    <cofactor evidence="9 11">
        <name>Zn(2+)</name>
        <dbReference type="ChEBI" id="CHEBI:29105"/>
    </cofactor>
    <text evidence="9 11">Binds 1 zinc ion per subunit.</text>
</comment>
<evidence type="ECO:0000313" key="17">
    <source>
        <dbReference type="Proteomes" id="UP000015101"/>
    </source>
</evidence>
<dbReference type="FunCoup" id="T1G5R6">
    <property type="interactions" value="485"/>
</dbReference>
<dbReference type="AlphaFoldDB" id="T1G5R6"/>
<evidence type="ECO:0000256" key="5">
    <source>
        <dbReference type="ARBA" id="ARBA00022801"/>
    </source>
</evidence>
<evidence type="ECO:0000256" key="1">
    <source>
        <dbReference type="ARBA" id="ARBA00010136"/>
    </source>
</evidence>
<evidence type="ECO:0000259" key="14">
    <source>
        <dbReference type="Pfam" id="PF17900"/>
    </source>
</evidence>
<feature type="binding site" evidence="9">
    <location>
        <position position="311"/>
    </location>
    <ligand>
        <name>Zn(2+)</name>
        <dbReference type="ChEBI" id="CHEBI:29105"/>
        <note>catalytic</note>
    </ligand>
</feature>
<accession>T1G5R6</accession>
<comment type="similarity">
    <text evidence="1 11">Belongs to the peptidase M1 family.</text>
</comment>
<keyword evidence="5 11" id="KW-0378">Hydrolase</keyword>
<keyword evidence="3 11" id="KW-0645">Protease</keyword>
<feature type="binding site" evidence="9">
    <location>
        <position position="334"/>
    </location>
    <ligand>
        <name>Zn(2+)</name>
        <dbReference type="ChEBI" id="CHEBI:29105"/>
        <note>catalytic</note>
    </ligand>
</feature>
<evidence type="ECO:0000256" key="6">
    <source>
        <dbReference type="ARBA" id="ARBA00022833"/>
    </source>
</evidence>
<dbReference type="Gene3D" id="1.10.390.10">
    <property type="entry name" value="Neutral Protease Domain 2"/>
    <property type="match status" value="1"/>
</dbReference>
<dbReference type="EC" id="3.4.11.-" evidence="11"/>
<dbReference type="InterPro" id="IPR027268">
    <property type="entry name" value="Peptidase_M4/M1_CTD_sf"/>
</dbReference>
<keyword evidence="17" id="KW-1185">Reference proteome</keyword>
<dbReference type="PANTHER" id="PTHR11533">
    <property type="entry name" value="PROTEASE M1 ZINC METALLOPROTEASE"/>
    <property type="match status" value="1"/>
</dbReference>
<dbReference type="GO" id="GO:0008270">
    <property type="term" value="F:zinc ion binding"/>
    <property type="evidence" value="ECO:0007669"/>
    <property type="project" value="UniProtKB-UniRule"/>
</dbReference>
<evidence type="ECO:0000256" key="3">
    <source>
        <dbReference type="ARBA" id="ARBA00022670"/>
    </source>
</evidence>
<dbReference type="InterPro" id="IPR050344">
    <property type="entry name" value="Peptidase_M1_aminopeptidases"/>
</dbReference>
<dbReference type="OrthoDB" id="10031169at2759"/>
<dbReference type="InterPro" id="IPR001930">
    <property type="entry name" value="Peptidase_M1"/>
</dbReference>
<feature type="binding site" evidence="9">
    <location>
        <position position="315"/>
    </location>
    <ligand>
        <name>Zn(2+)</name>
        <dbReference type="ChEBI" id="CHEBI:29105"/>
        <note>catalytic</note>
    </ligand>
</feature>
<evidence type="ECO:0000259" key="12">
    <source>
        <dbReference type="Pfam" id="PF01433"/>
    </source>
</evidence>
<dbReference type="EMBL" id="KB097269">
    <property type="protein sequence ID" value="ESN97951.1"/>
    <property type="molecule type" value="Genomic_DNA"/>
</dbReference>